<organism evidence="1 2">
    <name type="scientific">Shewanella japonica</name>
    <dbReference type="NCBI Taxonomy" id="93973"/>
    <lineage>
        <taxon>Bacteria</taxon>
        <taxon>Pseudomonadati</taxon>
        <taxon>Pseudomonadota</taxon>
        <taxon>Gammaproteobacteria</taxon>
        <taxon>Alteromonadales</taxon>
        <taxon>Shewanellaceae</taxon>
        <taxon>Shewanella</taxon>
    </lineage>
</organism>
<dbReference type="EMBL" id="CP020472">
    <property type="protein sequence ID" value="ARD21997.1"/>
    <property type="molecule type" value="Genomic_DNA"/>
</dbReference>
<dbReference type="Pfam" id="PF13238">
    <property type="entry name" value="AAA_18"/>
    <property type="match status" value="1"/>
</dbReference>
<dbReference type="SUPFAM" id="SSF52540">
    <property type="entry name" value="P-loop containing nucleoside triphosphate hydrolases"/>
    <property type="match status" value="1"/>
</dbReference>
<dbReference type="PANTHER" id="PTHR37816:SF2">
    <property type="entry name" value="DNA TOPOLOGY MODULATION PROTEIN FLAR-RELATED PROTEIN"/>
    <property type="match status" value="1"/>
</dbReference>
<name>A0ABN4YG08_9GAMM</name>
<evidence type="ECO:0000313" key="2">
    <source>
        <dbReference type="Proteomes" id="UP000191820"/>
    </source>
</evidence>
<protein>
    <recommendedName>
        <fullName evidence="3">Shikimate kinase</fullName>
    </recommendedName>
</protein>
<dbReference type="RefSeq" id="WP_055026318.1">
    <property type="nucleotide sequence ID" value="NZ_CP020472.1"/>
</dbReference>
<gene>
    <name evidence="1" type="ORF">SJ2017_1684</name>
</gene>
<reference evidence="1 2" key="1">
    <citation type="submission" date="2017-03" db="EMBL/GenBank/DDBJ databases">
        <title>Genome sequencing of Shewanella japonica KCTC 22435.</title>
        <authorList>
            <person name="Kim K.M."/>
        </authorList>
    </citation>
    <scope>NUCLEOTIDE SEQUENCE [LARGE SCALE GENOMIC DNA]</scope>
    <source>
        <strain evidence="1 2">KCTC 22435</strain>
    </source>
</reference>
<accession>A0ABN4YG08</accession>
<keyword evidence="2" id="KW-1185">Reference proteome</keyword>
<dbReference type="PANTHER" id="PTHR37816">
    <property type="entry name" value="YALI0E33011P"/>
    <property type="match status" value="1"/>
</dbReference>
<evidence type="ECO:0000313" key="1">
    <source>
        <dbReference type="EMBL" id="ARD21997.1"/>
    </source>
</evidence>
<sequence>MNKVIIFGNSGSGKSTLACALAKRHQLSHLDLDTIAWQASNPPTRLPLEQSKLHIQSFLDKYTNWVIEGCYADLLALVAPFAEEAIFLNLPVSECVDNAKRRPWEPHKYPDKQAQDANLPMLIDWIGQYTTREDTFSLSAHERLYRDVKATKMMFKSNVSARVLLDNMTS</sequence>
<evidence type="ECO:0008006" key="3">
    <source>
        <dbReference type="Google" id="ProtNLM"/>
    </source>
</evidence>
<dbReference type="InterPro" id="IPR052922">
    <property type="entry name" value="Cytidylate_Kinase-2"/>
</dbReference>
<dbReference type="Proteomes" id="UP000191820">
    <property type="component" value="Chromosome"/>
</dbReference>
<proteinExistence type="predicted"/>
<dbReference type="InterPro" id="IPR027417">
    <property type="entry name" value="P-loop_NTPase"/>
</dbReference>
<dbReference type="Gene3D" id="3.40.50.300">
    <property type="entry name" value="P-loop containing nucleotide triphosphate hydrolases"/>
    <property type="match status" value="1"/>
</dbReference>